<dbReference type="Gene3D" id="3.40.50.1820">
    <property type="entry name" value="alpha/beta hydrolase"/>
    <property type="match status" value="1"/>
</dbReference>
<comment type="similarity">
    <text evidence="1">Belongs to the peptidase S33 family.</text>
</comment>
<accession>A0A3A5KJ48</accession>
<protein>
    <submittedName>
        <fullName evidence="4">Alpha/beta hydrolase</fullName>
    </submittedName>
</protein>
<proteinExistence type="inferred from homology"/>
<dbReference type="PRINTS" id="PR00793">
    <property type="entry name" value="PROAMNOPTASE"/>
</dbReference>
<dbReference type="GO" id="GO:0016020">
    <property type="term" value="C:membrane"/>
    <property type="evidence" value="ECO:0007669"/>
    <property type="project" value="TreeGrafter"/>
</dbReference>
<dbReference type="SUPFAM" id="SSF53474">
    <property type="entry name" value="alpha/beta-Hydrolases"/>
    <property type="match status" value="1"/>
</dbReference>
<keyword evidence="5" id="KW-1185">Reference proteome</keyword>
<sequence length="353" mass="39582">MPQSLSCDAAHPLAVRGFGGKPCCLIASSGLRSRRCDKTSMMRTLLRQRLLRGAGRLNEPAKLEKLHMTGSNEWRHPTPDLYITERGSGSTTLIVIHGGPDWDHSYIEPYVTPLQDMCRVLSFDMRGCGRSGRAQSPEGYHVDYVVDDLVVLMDARGISHGVLLGFSFGGRVALRFLQRHPERVKALILASTTAYQDFQPELDAWEERRERYGACREKADRITASPTLSAAEKARALAFDCLPLDVYDLSHIEPIKTALSAVRFSGEWTKRWLGGHRISPDDVDYETVIKLSGVPCLIIHGAKDMRFPVAVAERLHRTLPHSRLVILEQTGHLAHMEAPERWLLPVREFIDGL</sequence>
<dbReference type="PRINTS" id="PR00111">
    <property type="entry name" value="ABHYDROLASE"/>
</dbReference>
<evidence type="ECO:0000313" key="5">
    <source>
        <dbReference type="Proteomes" id="UP000272706"/>
    </source>
</evidence>
<evidence type="ECO:0000313" key="4">
    <source>
        <dbReference type="EMBL" id="RJT32601.1"/>
    </source>
</evidence>
<dbReference type="AlphaFoldDB" id="A0A3A5KJ48"/>
<name>A0A3A5KJ48_9HYPH</name>
<reference evidence="4 5" key="1">
    <citation type="submission" date="2018-09" db="EMBL/GenBank/DDBJ databases">
        <title>Mesorhizobium carmichaelinearum sp. nov. isolated from Carmichaelinea spp. root nodules in New Zealand.</title>
        <authorList>
            <person name="De Meyer S.E."/>
        </authorList>
    </citation>
    <scope>NUCLEOTIDE SEQUENCE [LARGE SCALE GENOMIC DNA]</scope>
    <source>
        <strain evidence="4 5">ICMP19557</strain>
    </source>
</reference>
<dbReference type="PANTHER" id="PTHR43798:SF33">
    <property type="entry name" value="HYDROLASE, PUTATIVE (AFU_ORTHOLOGUE AFUA_2G14860)-RELATED"/>
    <property type="match status" value="1"/>
</dbReference>
<dbReference type="GO" id="GO:0006508">
    <property type="term" value="P:proteolysis"/>
    <property type="evidence" value="ECO:0007669"/>
    <property type="project" value="InterPro"/>
</dbReference>
<dbReference type="EMBL" id="QZWZ01000026">
    <property type="protein sequence ID" value="RJT32601.1"/>
    <property type="molecule type" value="Genomic_DNA"/>
</dbReference>
<dbReference type="Proteomes" id="UP000272706">
    <property type="component" value="Unassembled WGS sequence"/>
</dbReference>
<dbReference type="InterPro" id="IPR002410">
    <property type="entry name" value="Peptidase_S33"/>
</dbReference>
<dbReference type="InterPro" id="IPR050266">
    <property type="entry name" value="AB_hydrolase_sf"/>
</dbReference>
<keyword evidence="2 4" id="KW-0378">Hydrolase</keyword>
<dbReference type="PANTHER" id="PTHR43798">
    <property type="entry name" value="MONOACYLGLYCEROL LIPASE"/>
    <property type="match status" value="1"/>
</dbReference>
<gene>
    <name evidence="4" type="ORF">D3227_26650</name>
</gene>
<dbReference type="OrthoDB" id="9796770at2"/>
<dbReference type="GO" id="GO:0008233">
    <property type="term" value="F:peptidase activity"/>
    <property type="evidence" value="ECO:0007669"/>
    <property type="project" value="InterPro"/>
</dbReference>
<comment type="caution">
    <text evidence="4">The sequence shown here is derived from an EMBL/GenBank/DDBJ whole genome shotgun (WGS) entry which is preliminary data.</text>
</comment>
<dbReference type="InterPro" id="IPR029058">
    <property type="entry name" value="AB_hydrolase_fold"/>
</dbReference>
<evidence type="ECO:0000256" key="1">
    <source>
        <dbReference type="ARBA" id="ARBA00010088"/>
    </source>
</evidence>
<feature type="domain" description="AB hydrolase-1" evidence="3">
    <location>
        <begin position="92"/>
        <end position="339"/>
    </location>
</feature>
<dbReference type="InterPro" id="IPR000073">
    <property type="entry name" value="AB_hydrolase_1"/>
</dbReference>
<evidence type="ECO:0000259" key="3">
    <source>
        <dbReference type="Pfam" id="PF00561"/>
    </source>
</evidence>
<organism evidence="4 5">
    <name type="scientific">Mesorhizobium waimense</name>
    <dbReference type="NCBI Taxonomy" id="1300307"/>
    <lineage>
        <taxon>Bacteria</taxon>
        <taxon>Pseudomonadati</taxon>
        <taxon>Pseudomonadota</taxon>
        <taxon>Alphaproteobacteria</taxon>
        <taxon>Hyphomicrobiales</taxon>
        <taxon>Phyllobacteriaceae</taxon>
        <taxon>Mesorhizobium</taxon>
    </lineage>
</organism>
<evidence type="ECO:0000256" key="2">
    <source>
        <dbReference type="ARBA" id="ARBA00022801"/>
    </source>
</evidence>
<dbReference type="Pfam" id="PF00561">
    <property type="entry name" value="Abhydrolase_1"/>
    <property type="match status" value="1"/>
</dbReference>